<evidence type="ECO:0000256" key="1">
    <source>
        <dbReference type="SAM" id="MobiDB-lite"/>
    </source>
</evidence>
<organism evidence="3 4">
    <name type="scientific">Halolactibacillus alkaliphilus</name>
    <dbReference type="NCBI Taxonomy" id="442899"/>
    <lineage>
        <taxon>Bacteria</taxon>
        <taxon>Bacillati</taxon>
        <taxon>Bacillota</taxon>
        <taxon>Bacilli</taxon>
        <taxon>Bacillales</taxon>
        <taxon>Bacillaceae</taxon>
        <taxon>Halolactibacillus</taxon>
    </lineage>
</organism>
<accession>A0A511WY22</accession>
<sequence>MMRIHIVRPKETFVTIANKYQVTMDDLRQFNPDFIQPDCLVAGMKVYIPNLKKVTETFSEEIEEENEIKSNVDKNKQDNFMGSLELKQSIAHVSSEKQHVSSDNKDSQEDVTTTSDAAMKKVKHLPTKQPIEKYGSTLSGAKKKKYQPWPPIKRPLHHSYPCPYGCWRWYL</sequence>
<dbReference type="OrthoDB" id="9785345at2"/>
<dbReference type="CDD" id="cd00118">
    <property type="entry name" value="LysM"/>
    <property type="match status" value="1"/>
</dbReference>
<evidence type="ECO:0000259" key="2">
    <source>
        <dbReference type="PROSITE" id="PS51782"/>
    </source>
</evidence>
<dbReference type="PROSITE" id="PS51782">
    <property type="entry name" value="LYSM"/>
    <property type="match status" value="1"/>
</dbReference>
<evidence type="ECO:0000313" key="4">
    <source>
        <dbReference type="Proteomes" id="UP000321400"/>
    </source>
</evidence>
<reference evidence="3 4" key="1">
    <citation type="submission" date="2019-07" db="EMBL/GenBank/DDBJ databases">
        <title>Whole genome shotgun sequence of Halolactibacillus alkaliphilus NBRC 103919.</title>
        <authorList>
            <person name="Hosoyama A."/>
            <person name="Uohara A."/>
            <person name="Ohji S."/>
            <person name="Ichikawa N."/>
        </authorList>
    </citation>
    <scope>NUCLEOTIDE SEQUENCE [LARGE SCALE GENOMIC DNA]</scope>
    <source>
        <strain evidence="3 4">NBRC 103919</strain>
    </source>
</reference>
<proteinExistence type="predicted"/>
<feature type="compositionally biased region" description="Basic and acidic residues" evidence="1">
    <location>
        <begin position="94"/>
        <end position="108"/>
    </location>
</feature>
<dbReference type="Pfam" id="PF01476">
    <property type="entry name" value="LysM"/>
    <property type="match status" value="1"/>
</dbReference>
<protein>
    <recommendedName>
        <fullName evidence="2">LysM domain-containing protein</fullName>
    </recommendedName>
</protein>
<evidence type="ECO:0000313" key="3">
    <source>
        <dbReference type="EMBL" id="GEN56016.1"/>
    </source>
</evidence>
<dbReference type="InterPro" id="IPR036779">
    <property type="entry name" value="LysM_dom_sf"/>
</dbReference>
<name>A0A511WY22_9BACI</name>
<comment type="caution">
    <text evidence="3">The sequence shown here is derived from an EMBL/GenBank/DDBJ whole genome shotgun (WGS) entry which is preliminary data.</text>
</comment>
<gene>
    <name evidence="3" type="ORF">HAL01_04800</name>
</gene>
<dbReference type="STRING" id="442899.SAMN05720591_10568"/>
<dbReference type="InterPro" id="IPR018392">
    <property type="entry name" value="LysM"/>
</dbReference>
<dbReference type="SUPFAM" id="SSF54106">
    <property type="entry name" value="LysM domain"/>
    <property type="match status" value="1"/>
</dbReference>
<dbReference type="EMBL" id="BJYE01000004">
    <property type="protein sequence ID" value="GEN56016.1"/>
    <property type="molecule type" value="Genomic_DNA"/>
</dbReference>
<dbReference type="Proteomes" id="UP000321400">
    <property type="component" value="Unassembled WGS sequence"/>
</dbReference>
<dbReference type="AlphaFoldDB" id="A0A511WY22"/>
<feature type="region of interest" description="Disordered" evidence="1">
    <location>
        <begin position="92"/>
        <end position="117"/>
    </location>
</feature>
<feature type="domain" description="LysM" evidence="2">
    <location>
        <begin position="3"/>
        <end position="48"/>
    </location>
</feature>
<dbReference type="Gene3D" id="3.10.350.10">
    <property type="entry name" value="LysM domain"/>
    <property type="match status" value="1"/>
</dbReference>
<keyword evidence="4" id="KW-1185">Reference proteome</keyword>
<dbReference type="RefSeq" id="WP_089800323.1">
    <property type="nucleotide sequence ID" value="NZ_BJYE01000004.1"/>
</dbReference>
<dbReference type="SMART" id="SM00257">
    <property type="entry name" value="LysM"/>
    <property type="match status" value="1"/>
</dbReference>